<dbReference type="EMBL" id="JNAD02000003">
    <property type="protein sequence ID" value="RKM97284.1"/>
    <property type="molecule type" value="Genomic_DNA"/>
</dbReference>
<dbReference type="PANTHER" id="PTHR11956">
    <property type="entry name" value="ARGINYL-TRNA SYNTHETASE"/>
    <property type="match status" value="1"/>
</dbReference>
<dbReference type="AlphaFoldDB" id="A0A3R7EVX9"/>
<accession>A0A3R7EVX9</accession>
<dbReference type="SMART" id="SM00836">
    <property type="entry name" value="DALR_1"/>
    <property type="match status" value="1"/>
</dbReference>
<feature type="region of interest" description="Disordered" evidence="6">
    <location>
        <begin position="263"/>
        <end position="290"/>
    </location>
</feature>
<evidence type="ECO:0000256" key="2">
    <source>
        <dbReference type="ARBA" id="ARBA00022598"/>
    </source>
</evidence>
<evidence type="ECO:0000313" key="9">
    <source>
        <dbReference type="EMBL" id="RKM97284.1"/>
    </source>
</evidence>
<reference evidence="9 10" key="1">
    <citation type="journal article" date="2014" name="Genome Announc.">
        <title>Draft Genome Sequence of Streptomyces fradiae ATCC 19609, a Strain Highly Sensitive to Antibiotics.</title>
        <authorList>
            <person name="Bekker O.B."/>
            <person name="Klimina K.M."/>
            <person name="Vatlin A.A."/>
            <person name="Zakharevich N.V."/>
            <person name="Kasianov A.S."/>
            <person name="Danilenko V.N."/>
        </authorList>
    </citation>
    <scope>NUCLEOTIDE SEQUENCE [LARGE SCALE GENOMIC DNA]</scope>
    <source>
        <strain evidence="9 10">ATCC 19609</strain>
    </source>
</reference>
<dbReference type="Gene3D" id="1.10.730.10">
    <property type="entry name" value="Isoleucyl-tRNA Synthetase, Domain 1"/>
    <property type="match status" value="1"/>
</dbReference>
<dbReference type="Proteomes" id="UP000028058">
    <property type="component" value="Unassembled WGS sequence"/>
</dbReference>
<dbReference type="PANTHER" id="PTHR11956:SF5">
    <property type="entry name" value="ARGININE--TRNA LIGASE, CYTOPLASMIC"/>
    <property type="match status" value="1"/>
</dbReference>
<dbReference type="Pfam" id="PF03485">
    <property type="entry name" value="Arg_tRNA_synt_N"/>
    <property type="match status" value="1"/>
</dbReference>
<organism evidence="9 10">
    <name type="scientific">Streptomyces xinghaiensis</name>
    <dbReference type="NCBI Taxonomy" id="1038928"/>
    <lineage>
        <taxon>Bacteria</taxon>
        <taxon>Bacillati</taxon>
        <taxon>Actinomycetota</taxon>
        <taxon>Actinomycetes</taxon>
        <taxon>Kitasatosporales</taxon>
        <taxon>Streptomycetaceae</taxon>
        <taxon>Streptomyces</taxon>
    </lineage>
</organism>
<dbReference type="InterPro" id="IPR008909">
    <property type="entry name" value="DALR_anticod-bd"/>
</dbReference>
<evidence type="ECO:0000259" key="8">
    <source>
        <dbReference type="SMART" id="SM01016"/>
    </source>
</evidence>
<feature type="domain" description="DALR anticodon binding" evidence="7">
    <location>
        <begin position="245"/>
        <end position="379"/>
    </location>
</feature>
<dbReference type="SMART" id="SM01016">
    <property type="entry name" value="Arg_tRNA_synt_N"/>
    <property type="match status" value="1"/>
</dbReference>
<evidence type="ECO:0000256" key="4">
    <source>
        <dbReference type="ARBA" id="ARBA00022840"/>
    </source>
</evidence>
<feature type="domain" description="Arginyl tRNA synthetase N-terminal" evidence="8">
    <location>
        <begin position="4"/>
        <end position="92"/>
    </location>
</feature>
<dbReference type="OrthoDB" id="9803211at2"/>
<keyword evidence="3" id="KW-0547">Nucleotide-binding</keyword>
<protein>
    <recommendedName>
        <fullName evidence="1">arginine--tRNA ligase</fullName>
        <ecNumber evidence="1">6.1.1.19</ecNumber>
    </recommendedName>
</protein>
<proteinExistence type="predicted"/>
<dbReference type="GO" id="GO:0005524">
    <property type="term" value="F:ATP binding"/>
    <property type="evidence" value="ECO:0007669"/>
    <property type="project" value="UniProtKB-KW"/>
</dbReference>
<dbReference type="GO" id="GO:0006420">
    <property type="term" value="P:arginyl-tRNA aminoacylation"/>
    <property type="evidence" value="ECO:0007669"/>
    <property type="project" value="InterPro"/>
</dbReference>
<keyword evidence="10" id="KW-1185">Reference proteome</keyword>
<dbReference type="InterPro" id="IPR001278">
    <property type="entry name" value="Arg-tRNA-ligase"/>
</dbReference>
<comment type="caution">
    <text evidence="9">The sequence shown here is derived from an EMBL/GenBank/DDBJ whole genome shotgun (WGS) entry which is preliminary data.</text>
</comment>
<dbReference type="EC" id="6.1.1.19" evidence="1"/>
<dbReference type="InterPro" id="IPR005148">
    <property type="entry name" value="Arg-tRNA-synth_N"/>
</dbReference>
<dbReference type="SUPFAM" id="SSF55190">
    <property type="entry name" value="Arginyl-tRNA synthetase (ArgRS), N-terminal 'additional' domain"/>
    <property type="match status" value="1"/>
</dbReference>
<feature type="compositionally biased region" description="Low complexity" evidence="6">
    <location>
        <begin position="279"/>
        <end position="290"/>
    </location>
</feature>
<name>A0A3R7EVX9_9ACTN</name>
<evidence type="ECO:0000259" key="7">
    <source>
        <dbReference type="SMART" id="SM00836"/>
    </source>
</evidence>
<sequence>MTPTQLSQTVLRTVRHAVADGELRVPVPERVVVKPAPRPGHGDYATGVALQLARPAGLPALGVAGILRSRLAAAPGIELVEVSGPGFLNITLADGSGAALVRDVLRCGTAYGRGGALAGESIELVFPGETRAAVTADALRRLLRSQGALVTGRCTGPADPDWAGLGVISDTVSTTPGASAGAAPVRLPVRPVPVGASAGELLRTLGADAARWGLLRPAAHDHTRLTGDEHDPLLVQRESNPLFRVRYAHARARALVRNAADLGVESVPGDPGAPGGSGEPSAPGAPSAPSTARDLLAALREYPAVLDAAARHRAPDRIARHLEQLADAFFRFHDACPVLPRGDEKPGAAHRARTALAEAAGTVLAGGLFLLGIDAPAHL</sequence>
<evidence type="ECO:0000256" key="3">
    <source>
        <dbReference type="ARBA" id="ARBA00022741"/>
    </source>
</evidence>
<evidence type="ECO:0000313" key="10">
    <source>
        <dbReference type="Proteomes" id="UP000028058"/>
    </source>
</evidence>
<dbReference type="Gene3D" id="3.30.1360.70">
    <property type="entry name" value="Arginyl tRNA synthetase N-terminal domain"/>
    <property type="match status" value="1"/>
</dbReference>
<evidence type="ECO:0000256" key="1">
    <source>
        <dbReference type="ARBA" id="ARBA00012837"/>
    </source>
</evidence>
<dbReference type="InterPro" id="IPR009080">
    <property type="entry name" value="tRNAsynth_Ia_anticodon-bd"/>
</dbReference>
<dbReference type="GO" id="GO:0004814">
    <property type="term" value="F:arginine-tRNA ligase activity"/>
    <property type="evidence" value="ECO:0007669"/>
    <property type="project" value="UniProtKB-EC"/>
</dbReference>
<evidence type="ECO:0000256" key="6">
    <source>
        <dbReference type="SAM" id="MobiDB-lite"/>
    </source>
</evidence>
<dbReference type="RefSeq" id="WP_043459608.1">
    <property type="nucleotide sequence ID" value="NZ_CP134822.1"/>
</dbReference>
<keyword evidence="4" id="KW-0067">ATP-binding</keyword>
<dbReference type="InterPro" id="IPR036695">
    <property type="entry name" value="Arg-tRNA-synth_N_sf"/>
</dbReference>
<dbReference type="NCBIfam" id="NF045898">
    <property type="entry name" value="ArgS_rel_codon"/>
    <property type="match status" value="1"/>
</dbReference>
<dbReference type="SUPFAM" id="SSF47323">
    <property type="entry name" value="Anticodon-binding domain of a subclass of class I aminoacyl-tRNA synthetases"/>
    <property type="match status" value="1"/>
</dbReference>
<evidence type="ECO:0000256" key="5">
    <source>
        <dbReference type="ARBA" id="ARBA00049339"/>
    </source>
</evidence>
<dbReference type="Pfam" id="PF05746">
    <property type="entry name" value="DALR_1"/>
    <property type="match status" value="1"/>
</dbReference>
<keyword evidence="2 9" id="KW-0436">Ligase</keyword>
<comment type="catalytic activity">
    <reaction evidence="5">
        <text>tRNA(Arg) + L-arginine + ATP = L-arginyl-tRNA(Arg) + AMP + diphosphate</text>
        <dbReference type="Rhea" id="RHEA:20301"/>
        <dbReference type="Rhea" id="RHEA-COMP:9658"/>
        <dbReference type="Rhea" id="RHEA-COMP:9673"/>
        <dbReference type="ChEBI" id="CHEBI:30616"/>
        <dbReference type="ChEBI" id="CHEBI:32682"/>
        <dbReference type="ChEBI" id="CHEBI:33019"/>
        <dbReference type="ChEBI" id="CHEBI:78442"/>
        <dbReference type="ChEBI" id="CHEBI:78513"/>
        <dbReference type="ChEBI" id="CHEBI:456215"/>
        <dbReference type="EC" id="6.1.1.19"/>
    </reaction>
</comment>
<gene>
    <name evidence="9" type="ORF">SFRA_008635</name>
</gene>
<dbReference type="GO" id="GO:0005737">
    <property type="term" value="C:cytoplasm"/>
    <property type="evidence" value="ECO:0007669"/>
    <property type="project" value="InterPro"/>
</dbReference>